<keyword evidence="1" id="KW-0812">Transmembrane</keyword>
<accession>A0A7T5UQP1</accession>
<dbReference type="AlphaFoldDB" id="A0A7T5UQP1"/>
<feature type="transmembrane region" description="Helical" evidence="1">
    <location>
        <begin position="147"/>
        <end position="168"/>
    </location>
</feature>
<evidence type="ECO:0000256" key="1">
    <source>
        <dbReference type="SAM" id="Phobius"/>
    </source>
</evidence>
<protein>
    <submittedName>
        <fullName evidence="2">Uncharacterized protein</fullName>
    </submittedName>
</protein>
<evidence type="ECO:0000313" key="2">
    <source>
        <dbReference type="EMBL" id="QQG45376.1"/>
    </source>
</evidence>
<sequence>MRYILYASAVSLILIGLVFGGAGLKAHREQLPVTEAIYSPVLDYAVFYPGLFINLEDKNVAGKYREIPPAEFLALIPAGSDKPVIAMLQNLQPVELLYFIRTPDRKLYYTKEKLKSNLQPFLQPLLYNIATSHEGKQLILTAVKASLVPFFIGSAFLLLGSIILFAAININSNFRSANSTQVAGS</sequence>
<dbReference type="EMBL" id="CP066690">
    <property type="protein sequence ID" value="QQG45376.1"/>
    <property type="molecule type" value="Genomic_DNA"/>
</dbReference>
<reference evidence="2 3" key="1">
    <citation type="submission" date="2020-07" db="EMBL/GenBank/DDBJ databases">
        <title>Huge and variable diversity of episymbiotic CPR bacteria and DPANN archaea in groundwater ecosystems.</title>
        <authorList>
            <person name="He C.Y."/>
            <person name="Keren R."/>
            <person name="Whittaker M."/>
            <person name="Farag I.F."/>
            <person name="Doudna J."/>
            <person name="Cate J.H.D."/>
            <person name="Banfield J.F."/>
        </authorList>
    </citation>
    <scope>NUCLEOTIDE SEQUENCE [LARGE SCALE GENOMIC DNA]</scope>
    <source>
        <strain evidence="2">NC_groundwater_541_Ag_S-0.1um_46_50</strain>
    </source>
</reference>
<keyword evidence="1" id="KW-0472">Membrane</keyword>
<organism evidence="2 3">
    <name type="scientific">Candidatus Sungiibacteriota bacterium</name>
    <dbReference type="NCBI Taxonomy" id="2750080"/>
    <lineage>
        <taxon>Bacteria</taxon>
        <taxon>Candidatus Sungiibacteriota</taxon>
    </lineage>
</organism>
<dbReference type="Proteomes" id="UP000595618">
    <property type="component" value="Chromosome"/>
</dbReference>
<name>A0A7T5UQP1_9BACT</name>
<gene>
    <name evidence="2" type="ORF">HYW89_00345</name>
</gene>
<keyword evidence="1" id="KW-1133">Transmembrane helix</keyword>
<evidence type="ECO:0000313" key="3">
    <source>
        <dbReference type="Proteomes" id="UP000595618"/>
    </source>
</evidence>
<proteinExistence type="predicted"/>